<name>A0A915IWD3_ROMCU</name>
<evidence type="ECO:0000313" key="1">
    <source>
        <dbReference type="Proteomes" id="UP000887565"/>
    </source>
</evidence>
<proteinExistence type="predicted"/>
<dbReference type="AlphaFoldDB" id="A0A915IWD3"/>
<accession>A0A915IWD3</accession>
<reference evidence="2" key="1">
    <citation type="submission" date="2022-11" db="UniProtKB">
        <authorList>
            <consortium name="WormBaseParasite"/>
        </authorList>
    </citation>
    <scope>IDENTIFICATION</scope>
</reference>
<protein>
    <submittedName>
        <fullName evidence="2">Uncharacterized protein</fullName>
    </submittedName>
</protein>
<evidence type="ECO:0000313" key="2">
    <source>
        <dbReference type="WBParaSite" id="nRc.2.0.1.t18137-RA"/>
    </source>
</evidence>
<organism evidence="1 2">
    <name type="scientific">Romanomermis culicivorax</name>
    <name type="common">Nematode worm</name>
    <dbReference type="NCBI Taxonomy" id="13658"/>
    <lineage>
        <taxon>Eukaryota</taxon>
        <taxon>Metazoa</taxon>
        <taxon>Ecdysozoa</taxon>
        <taxon>Nematoda</taxon>
        <taxon>Enoplea</taxon>
        <taxon>Dorylaimia</taxon>
        <taxon>Mermithida</taxon>
        <taxon>Mermithoidea</taxon>
        <taxon>Mermithidae</taxon>
        <taxon>Romanomermis</taxon>
    </lineage>
</organism>
<dbReference type="WBParaSite" id="nRc.2.0.1.t18137-RA">
    <property type="protein sequence ID" value="nRc.2.0.1.t18137-RA"/>
    <property type="gene ID" value="nRc.2.0.1.g18137"/>
</dbReference>
<keyword evidence="1" id="KW-1185">Reference proteome</keyword>
<sequence length="135" mass="16023">MDMIRDELTEISRKLVRRYIYEKAKLPCELEFEEDEIYSMIKSGAQEQEWQFQSHWLRLGIQGLPIYYCSDCPTIQWTSNYYGSSGLLIADGDFLIEYSKNPTALLRATKCTEIYCMQELVKKKNNKKREEEELL</sequence>
<dbReference type="Proteomes" id="UP000887565">
    <property type="component" value="Unplaced"/>
</dbReference>